<dbReference type="RefSeq" id="WP_131155015.1">
    <property type="nucleotide sequence ID" value="NZ_CP036402.1"/>
</dbReference>
<feature type="transmembrane region" description="Helical" evidence="8">
    <location>
        <begin position="506"/>
        <end position="526"/>
    </location>
</feature>
<gene>
    <name evidence="8 10" type="primary">murJ</name>
    <name evidence="10" type="ORF">ER308_10910</name>
</gene>
<keyword evidence="5 8" id="KW-0573">Peptidoglycan synthesis</keyword>
<accession>A0A411YFM0</accession>
<dbReference type="KEGG" id="erz:ER308_10910"/>
<dbReference type="HAMAP" id="MF_02078">
    <property type="entry name" value="MurJ_MviN"/>
    <property type="match status" value="1"/>
</dbReference>
<feature type="transmembrane region" description="Helical" evidence="8">
    <location>
        <begin position="408"/>
        <end position="430"/>
    </location>
</feature>
<dbReference type="GO" id="GO:0005886">
    <property type="term" value="C:plasma membrane"/>
    <property type="evidence" value="ECO:0007669"/>
    <property type="project" value="UniProtKB-SubCell"/>
</dbReference>
<feature type="transmembrane region" description="Helical" evidence="8">
    <location>
        <begin position="466"/>
        <end position="486"/>
    </location>
</feature>
<proteinExistence type="inferred from homology"/>
<dbReference type="GO" id="GO:0015648">
    <property type="term" value="F:lipid-linked peptidoglycan transporter activity"/>
    <property type="evidence" value="ECO:0007669"/>
    <property type="project" value="UniProtKB-UniRule"/>
</dbReference>
<feature type="transmembrane region" description="Helical" evidence="8">
    <location>
        <begin position="532"/>
        <end position="553"/>
    </location>
</feature>
<evidence type="ECO:0000256" key="6">
    <source>
        <dbReference type="ARBA" id="ARBA00022989"/>
    </source>
</evidence>
<evidence type="ECO:0000313" key="11">
    <source>
        <dbReference type="Proteomes" id="UP000291469"/>
    </source>
</evidence>
<keyword evidence="3 8" id="KW-0812">Transmembrane</keyword>
<dbReference type="GO" id="GO:0009252">
    <property type="term" value="P:peptidoglycan biosynthetic process"/>
    <property type="evidence" value="ECO:0007669"/>
    <property type="project" value="UniProtKB-UniRule"/>
</dbReference>
<dbReference type="GO" id="GO:0071555">
    <property type="term" value="P:cell wall organization"/>
    <property type="evidence" value="ECO:0007669"/>
    <property type="project" value="UniProtKB-KW"/>
</dbReference>
<evidence type="ECO:0000313" key="10">
    <source>
        <dbReference type="EMBL" id="QBI20018.1"/>
    </source>
</evidence>
<evidence type="ECO:0000256" key="5">
    <source>
        <dbReference type="ARBA" id="ARBA00022984"/>
    </source>
</evidence>
<keyword evidence="4 8" id="KW-0133">Cell shape</keyword>
<dbReference type="InterPro" id="IPR051050">
    <property type="entry name" value="Lipid_II_flippase_MurJ/MviN"/>
</dbReference>
<comment type="subcellular location">
    <subcellularLocation>
        <location evidence="1 8">Cell membrane</location>
        <topology evidence="1 8">Multi-pass membrane protein</topology>
    </subcellularLocation>
</comment>
<dbReference type="GO" id="GO:0034204">
    <property type="term" value="P:lipid translocation"/>
    <property type="evidence" value="ECO:0007669"/>
    <property type="project" value="TreeGrafter"/>
</dbReference>
<feature type="transmembrane region" description="Helical" evidence="8">
    <location>
        <begin position="374"/>
        <end position="396"/>
    </location>
</feature>
<evidence type="ECO:0000256" key="7">
    <source>
        <dbReference type="ARBA" id="ARBA00023136"/>
    </source>
</evidence>
<keyword evidence="8" id="KW-0961">Cell wall biogenesis/degradation</keyword>
<dbReference type="UniPathway" id="UPA00219"/>
<dbReference type="CDD" id="cd13123">
    <property type="entry name" value="MATE_MurJ_like"/>
    <property type="match status" value="1"/>
</dbReference>
<evidence type="ECO:0000256" key="3">
    <source>
        <dbReference type="ARBA" id="ARBA00022692"/>
    </source>
</evidence>
<name>A0A411YFM0_9ACTN</name>
<dbReference type="Pfam" id="PF03023">
    <property type="entry name" value="MurJ"/>
    <property type="match status" value="1"/>
</dbReference>
<keyword evidence="8" id="KW-0813">Transport</keyword>
<feature type="region of interest" description="Disordered" evidence="9">
    <location>
        <begin position="1"/>
        <end position="20"/>
    </location>
</feature>
<sequence length="570" mass="59540">MSDPAPDPEGGDPAREGSSQRSSYLVAAGIGLSRIAGLAREAAVASFLGTGPQADAFRAAFRIPNLLQNLLGEGVLSASFIPGFSQLLAEGRERDAAHMARVVGTLLALLTGGFALIGLLLAEPLARLIAFGWIGTPQFDLTVTFMRILFPGIGLLVLSAWCLGILNSHRRFFLSYVAPVLWSAAQIAAVVAAGLAGLGLANIAQALAWGVLVGSAAQLAVQLPRVVRLLGGIPRPSLDLGFPPVRQAIRAFGPIVAGRGVVQLMTYVELALATLLATGAVSAMMLAQPLYMLPIALFGMSVAAAELPELARGRAAADADTQAARDALATRLRDGLARIAFFVAPSILGFVVLGEFIIRLLYERLAFDASDTRLVWFILIGFCVGLLATTSSRLLQNTLYAAGDTRRPAVYAALRMLLAATLGAVLMLQFDRVALMPDGDLALVGELPALGPLDAGLREDPALPRLGALGLAIAAGVSAWLEFGLLRRAVRRRLGVHVRVGGGRLARTWAAVAVAGVVAVAAVLLLGDLPALVGTPLAIVTTGVTYLAAAATLRIDDPLPLRSLWRRARG</sequence>
<keyword evidence="2 8" id="KW-1003">Cell membrane</keyword>
<protein>
    <recommendedName>
        <fullName evidence="8">Probable lipid II flippase MurJ</fullName>
    </recommendedName>
</protein>
<comment type="pathway">
    <text evidence="8">Cell wall biogenesis; peptidoglycan biosynthesis.</text>
</comment>
<comment type="similarity">
    <text evidence="8">Belongs to the MurJ/MviN family.</text>
</comment>
<feature type="transmembrane region" description="Helical" evidence="8">
    <location>
        <begin position="142"/>
        <end position="166"/>
    </location>
</feature>
<dbReference type="PANTHER" id="PTHR47019:SF1">
    <property type="entry name" value="LIPID II FLIPPASE MURJ"/>
    <property type="match status" value="1"/>
</dbReference>
<feature type="transmembrane region" description="Helical" evidence="8">
    <location>
        <begin position="102"/>
        <end position="122"/>
    </location>
</feature>
<dbReference type="Proteomes" id="UP000291469">
    <property type="component" value="Chromosome"/>
</dbReference>
<dbReference type="NCBIfam" id="TIGR01695">
    <property type="entry name" value="murJ_mviN"/>
    <property type="match status" value="1"/>
</dbReference>
<evidence type="ECO:0000256" key="9">
    <source>
        <dbReference type="SAM" id="MobiDB-lite"/>
    </source>
</evidence>
<comment type="caution">
    <text evidence="8">Lacks conserved residue(s) required for the propagation of feature annotation.</text>
</comment>
<feature type="transmembrane region" description="Helical" evidence="8">
    <location>
        <begin position="339"/>
        <end position="362"/>
    </location>
</feature>
<evidence type="ECO:0000256" key="1">
    <source>
        <dbReference type="ARBA" id="ARBA00004651"/>
    </source>
</evidence>
<dbReference type="GO" id="GO:0008360">
    <property type="term" value="P:regulation of cell shape"/>
    <property type="evidence" value="ECO:0007669"/>
    <property type="project" value="UniProtKB-KW"/>
</dbReference>
<reference evidence="10 11" key="1">
    <citation type="submission" date="2019-01" db="EMBL/GenBank/DDBJ databases">
        <title>Egibacter rhizosphaerae EGI 80759T.</title>
        <authorList>
            <person name="Chen D.-D."/>
            <person name="Tian Y."/>
            <person name="Jiao J.-Y."/>
            <person name="Zhang X.-T."/>
            <person name="Zhang Y.-G."/>
            <person name="Zhang Y."/>
            <person name="Xiao M."/>
            <person name="Shu W.-S."/>
            <person name="Li W.-J."/>
        </authorList>
    </citation>
    <scope>NUCLEOTIDE SEQUENCE [LARGE SCALE GENOMIC DNA]</scope>
    <source>
        <strain evidence="10 11">EGI 80759</strain>
    </source>
</reference>
<dbReference type="PANTHER" id="PTHR47019">
    <property type="entry name" value="LIPID II FLIPPASE MURJ"/>
    <property type="match status" value="1"/>
</dbReference>
<dbReference type="AlphaFoldDB" id="A0A411YFM0"/>
<keyword evidence="6 8" id="KW-1133">Transmembrane helix</keyword>
<dbReference type="OrthoDB" id="9786339at2"/>
<evidence type="ECO:0000256" key="2">
    <source>
        <dbReference type="ARBA" id="ARBA00022475"/>
    </source>
</evidence>
<dbReference type="PRINTS" id="PR01806">
    <property type="entry name" value="VIRFACTRMVIN"/>
</dbReference>
<evidence type="ECO:0000256" key="4">
    <source>
        <dbReference type="ARBA" id="ARBA00022960"/>
    </source>
</evidence>
<evidence type="ECO:0000256" key="8">
    <source>
        <dbReference type="HAMAP-Rule" id="MF_02078"/>
    </source>
</evidence>
<comment type="function">
    <text evidence="8">Involved in peptidoglycan biosynthesis. Transports lipid-linked peptidoglycan precursors from the inner to the outer leaflet of the cytoplasmic membrane.</text>
</comment>
<keyword evidence="11" id="KW-1185">Reference proteome</keyword>
<dbReference type="InterPro" id="IPR004268">
    <property type="entry name" value="MurJ"/>
</dbReference>
<organism evidence="10 11">
    <name type="scientific">Egibacter rhizosphaerae</name>
    <dbReference type="NCBI Taxonomy" id="1670831"/>
    <lineage>
        <taxon>Bacteria</taxon>
        <taxon>Bacillati</taxon>
        <taxon>Actinomycetota</taxon>
        <taxon>Nitriliruptoria</taxon>
        <taxon>Egibacterales</taxon>
        <taxon>Egibacteraceae</taxon>
        <taxon>Egibacter</taxon>
    </lineage>
</organism>
<feature type="transmembrane region" description="Helical" evidence="8">
    <location>
        <begin position="264"/>
        <end position="284"/>
    </location>
</feature>
<dbReference type="EMBL" id="CP036402">
    <property type="protein sequence ID" value="QBI20018.1"/>
    <property type="molecule type" value="Genomic_DNA"/>
</dbReference>
<keyword evidence="7 8" id="KW-0472">Membrane</keyword>